<reference evidence="2 3" key="1">
    <citation type="submission" date="2019-05" db="EMBL/GenBank/DDBJ databases">
        <title>Another draft genome of Portunus trituberculatus and its Hox gene families provides insights of decapod evolution.</title>
        <authorList>
            <person name="Jeong J.-H."/>
            <person name="Song I."/>
            <person name="Kim S."/>
            <person name="Choi T."/>
            <person name="Kim D."/>
            <person name="Ryu S."/>
            <person name="Kim W."/>
        </authorList>
    </citation>
    <scope>NUCLEOTIDE SEQUENCE [LARGE SCALE GENOMIC DNA]</scope>
    <source>
        <tissue evidence="2">Muscle</tissue>
    </source>
</reference>
<sequence>MYGVAFMLPRSARPCCGGVRAEVWGEAAATHWSAVSYITSPFPCVAATLHALVCYFGSVSRIFKERAGKREFFVVGDASPKTRGTQGKGNGGGGEDGET</sequence>
<accession>A0A5B7KDP6</accession>
<comment type="caution">
    <text evidence="2">The sequence shown here is derived from an EMBL/GenBank/DDBJ whole genome shotgun (WGS) entry which is preliminary data.</text>
</comment>
<gene>
    <name evidence="2" type="ORF">E2C01_102591</name>
</gene>
<proteinExistence type="predicted"/>
<evidence type="ECO:0000313" key="3">
    <source>
        <dbReference type="Proteomes" id="UP000324222"/>
    </source>
</evidence>
<dbReference type="EMBL" id="VSRR010152874">
    <property type="protein sequence ID" value="MPD06763.1"/>
    <property type="molecule type" value="Genomic_DNA"/>
</dbReference>
<evidence type="ECO:0000256" key="1">
    <source>
        <dbReference type="SAM" id="MobiDB-lite"/>
    </source>
</evidence>
<protein>
    <submittedName>
        <fullName evidence="2">Uncharacterized protein</fullName>
    </submittedName>
</protein>
<dbReference type="Proteomes" id="UP000324222">
    <property type="component" value="Unassembled WGS sequence"/>
</dbReference>
<feature type="region of interest" description="Disordered" evidence="1">
    <location>
        <begin position="78"/>
        <end position="99"/>
    </location>
</feature>
<dbReference type="AlphaFoldDB" id="A0A5B7KDP6"/>
<evidence type="ECO:0000313" key="2">
    <source>
        <dbReference type="EMBL" id="MPD06763.1"/>
    </source>
</evidence>
<name>A0A5B7KDP6_PORTR</name>
<feature type="compositionally biased region" description="Gly residues" evidence="1">
    <location>
        <begin position="86"/>
        <end position="99"/>
    </location>
</feature>
<organism evidence="2 3">
    <name type="scientific">Portunus trituberculatus</name>
    <name type="common">Swimming crab</name>
    <name type="synonym">Neptunus trituberculatus</name>
    <dbReference type="NCBI Taxonomy" id="210409"/>
    <lineage>
        <taxon>Eukaryota</taxon>
        <taxon>Metazoa</taxon>
        <taxon>Ecdysozoa</taxon>
        <taxon>Arthropoda</taxon>
        <taxon>Crustacea</taxon>
        <taxon>Multicrustacea</taxon>
        <taxon>Malacostraca</taxon>
        <taxon>Eumalacostraca</taxon>
        <taxon>Eucarida</taxon>
        <taxon>Decapoda</taxon>
        <taxon>Pleocyemata</taxon>
        <taxon>Brachyura</taxon>
        <taxon>Eubrachyura</taxon>
        <taxon>Portunoidea</taxon>
        <taxon>Portunidae</taxon>
        <taxon>Portuninae</taxon>
        <taxon>Portunus</taxon>
    </lineage>
</organism>
<keyword evidence="3" id="KW-1185">Reference proteome</keyword>